<feature type="coiled-coil region" evidence="1">
    <location>
        <begin position="148"/>
        <end position="175"/>
    </location>
</feature>
<name>A0A369AFJ3_9FIRM</name>
<feature type="region of interest" description="Disordered" evidence="2">
    <location>
        <begin position="195"/>
        <end position="240"/>
    </location>
</feature>
<evidence type="ECO:0000256" key="2">
    <source>
        <dbReference type="SAM" id="MobiDB-lite"/>
    </source>
</evidence>
<dbReference type="RefSeq" id="WP_114300490.1">
    <property type="nucleotide sequence ID" value="NZ_QPJT01000059.1"/>
</dbReference>
<dbReference type="OrthoDB" id="2044999at2"/>
<evidence type="ECO:0000313" key="3">
    <source>
        <dbReference type="EMBL" id="RCX07128.1"/>
    </source>
</evidence>
<gene>
    <name evidence="3" type="ORF">DFR58_1592</name>
</gene>
<comment type="caution">
    <text evidence="3">The sequence shown here is derived from an EMBL/GenBank/DDBJ whole genome shotgun (WGS) entry which is preliminary data.</text>
</comment>
<accession>A0A369AFJ3</accession>
<keyword evidence="4" id="KW-1185">Reference proteome</keyword>
<reference evidence="3 4" key="1">
    <citation type="submission" date="2018-07" db="EMBL/GenBank/DDBJ databases">
        <title>Genomic Encyclopedia of Type Strains, Phase IV (KMG-IV): sequencing the most valuable type-strain genomes for metagenomic binning, comparative biology and taxonomic classification.</title>
        <authorList>
            <person name="Goeker M."/>
        </authorList>
    </citation>
    <scope>NUCLEOTIDE SEQUENCE [LARGE SCALE GENOMIC DNA]</scope>
    <source>
        <strain evidence="3 4">DSM 27016</strain>
    </source>
</reference>
<evidence type="ECO:0000313" key="4">
    <source>
        <dbReference type="Proteomes" id="UP000253034"/>
    </source>
</evidence>
<dbReference type="Proteomes" id="UP000253034">
    <property type="component" value="Unassembled WGS sequence"/>
</dbReference>
<protein>
    <recommendedName>
        <fullName evidence="5">SprT-like family protein</fullName>
    </recommendedName>
</protein>
<proteinExistence type="predicted"/>
<sequence>MKYNDSLCCLEESTWKNLNNEEKEQALQAIENEMASRQNRAPCLVMRYDMGGQDNGFFLRGKYTNDDRIIHINSNQYGDDPDKMLEAVIHEGRHAYQYDAVEGRVNHDNKEEVKLWEDNLKGKYIGPKQNPEQYRNQPVEKDAFAFGREQAKKVKEEMRQNMENMRDEADSISQSQINSYFDERFAYFNQKLNSMSKQESSGNIESQCTGREASSLQSSQTGFCNGENAAEEDQSQGIGR</sequence>
<dbReference type="EMBL" id="QPJT01000059">
    <property type="protein sequence ID" value="RCX07128.1"/>
    <property type="molecule type" value="Genomic_DNA"/>
</dbReference>
<organism evidence="3 4">
    <name type="scientific">Anaerobacterium chartisolvens</name>
    <dbReference type="NCBI Taxonomy" id="1297424"/>
    <lineage>
        <taxon>Bacteria</taxon>
        <taxon>Bacillati</taxon>
        <taxon>Bacillota</taxon>
        <taxon>Clostridia</taxon>
        <taxon>Eubacteriales</taxon>
        <taxon>Oscillospiraceae</taxon>
        <taxon>Anaerobacterium</taxon>
    </lineage>
</organism>
<evidence type="ECO:0000256" key="1">
    <source>
        <dbReference type="SAM" id="Coils"/>
    </source>
</evidence>
<evidence type="ECO:0008006" key="5">
    <source>
        <dbReference type="Google" id="ProtNLM"/>
    </source>
</evidence>
<keyword evidence="1" id="KW-0175">Coiled coil</keyword>
<dbReference type="AlphaFoldDB" id="A0A369AFJ3"/>
<feature type="compositionally biased region" description="Polar residues" evidence="2">
    <location>
        <begin position="195"/>
        <end position="223"/>
    </location>
</feature>